<dbReference type="OrthoDB" id="9767366at2"/>
<proteinExistence type="predicted"/>
<comment type="caution">
    <text evidence="2">The sequence shown here is derived from an EMBL/GenBank/DDBJ whole genome shotgun (WGS) entry which is preliminary data.</text>
</comment>
<accession>A0A4S3ZVM5</accession>
<reference evidence="2 3" key="1">
    <citation type="submission" date="2019-04" db="EMBL/GenBank/DDBJ databases">
        <title>Flavobacterium sp. nov. isolated from construction timber.</title>
        <authorList>
            <person name="Lin S.-Y."/>
            <person name="Chang C.-T."/>
            <person name="Young C.-C."/>
        </authorList>
    </citation>
    <scope>NUCLEOTIDE SEQUENCE [LARGE SCALE GENOMIC DNA]</scope>
    <source>
        <strain evidence="2 3">CC-CTC003</strain>
    </source>
</reference>
<sequence length="641" mass="72747">MIHDHEHIHHGCTHCGCNNPVLKILEKELSSSEIITKLSENKTPFTAHTEESVLFHGGIIRPLIGGKTHTVEAIGFHKGKVVASGSLLHVTEAMIKTGHLFKTRKLDKGHTLLPGLIEPHVHLVPSAILGSWLDLSPYNGQFLKDGYNIQWLKKQLDDYQKDPKNKEKLDQNNYWILGCNLDPAFMPFEKSQTPGTLNKLVTFDYQFLDNIVPDYPVFIMSASMHTAYVNSLTLRIIFDLNKSIRDQYKTFENYQQTTNGQLQETEEIGPALKCMPIRQVAEFALGSFKHLEELFDTAVQRGVTFMYDAGMTSVQELILKLYLDFHQKKVRIGVAQTCLTLDDAKKLPTFTPIKEYKDLYSGSVKIISDGSNQGLTGYQSKPYCCYPADNLGVFNFPEDKDHPHPDEPTQTYLDIVKTVVAEKEWPLMIHANGDLAVKFAIEVYDAAFKAKKVADRRHRIEHCSILEQSQIQQMKDLGIVPSFLIGHVGYYGYPFKEAIFEEKVEKLDLCRSSLDAGLRISLHTDYSVSPIGPLRMMEQAITRMMEAAPDDYPDKVLNEKECLTPEQALLSVTYDAAWQCHAEQWTGSLQDGYFADFVILEQDPLTMKTYYKELRKVPVLETWKGGVQVYQNTDIVVPETV</sequence>
<dbReference type="Proteomes" id="UP000307507">
    <property type="component" value="Unassembled WGS sequence"/>
</dbReference>
<dbReference type="Pfam" id="PF07969">
    <property type="entry name" value="Amidohydro_3"/>
    <property type="match status" value="1"/>
</dbReference>
<evidence type="ECO:0000259" key="1">
    <source>
        <dbReference type="Pfam" id="PF07969"/>
    </source>
</evidence>
<keyword evidence="3" id="KW-1185">Reference proteome</keyword>
<dbReference type="InterPro" id="IPR011059">
    <property type="entry name" value="Metal-dep_hydrolase_composite"/>
</dbReference>
<dbReference type="Gene3D" id="2.30.40.10">
    <property type="entry name" value="Urease, subunit C, domain 1"/>
    <property type="match status" value="1"/>
</dbReference>
<dbReference type="PANTHER" id="PTHR22642:SF2">
    <property type="entry name" value="PROTEIN LONG AFTER FAR-RED 3"/>
    <property type="match status" value="1"/>
</dbReference>
<dbReference type="RefSeq" id="WP_136403287.1">
    <property type="nucleotide sequence ID" value="NZ_SSNZ01000004.1"/>
</dbReference>
<dbReference type="PANTHER" id="PTHR22642">
    <property type="entry name" value="IMIDAZOLONEPROPIONASE"/>
    <property type="match status" value="1"/>
</dbReference>
<dbReference type="GO" id="GO:0016810">
    <property type="term" value="F:hydrolase activity, acting on carbon-nitrogen (but not peptide) bonds"/>
    <property type="evidence" value="ECO:0007669"/>
    <property type="project" value="InterPro"/>
</dbReference>
<organism evidence="2 3">
    <name type="scientific">Flavobacterium supellecticarium</name>
    <dbReference type="NCBI Taxonomy" id="2565924"/>
    <lineage>
        <taxon>Bacteria</taxon>
        <taxon>Pseudomonadati</taxon>
        <taxon>Bacteroidota</taxon>
        <taxon>Flavobacteriia</taxon>
        <taxon>Flavobacteriales</taxon>
        <taxon>Flavobacteriaceae</taxon>
        <taxon>Flavobacterium</taxon>
    </lineage>
</organism>
<dbReference type="SUPFAM" id="SSF51556">
    <property type="entry name" value="Metallo-dependent hydrolases"/>
    <property type="match status" value="1"/>
</dbReference>
<dbReference type="Gene3D" id="3.10.310.70">
    <property type="match status" value="1"/>
</dbReference>
<gene>
    <name evidence="2" type="ORF">E6C50_11025</name>
</gene>
<name>A0A4S3ZVM5_9FLAO</name>
<dbReference type="SUPFAM" id="SSF51338">
    <property type="entry name" value="Composite domain of metallo-dependent hydrolases"/>
    <property type="match status" value="1"/>
</dbReference>
<dbReference type="AlphaFoldDB" id="A0A4S3ZVM5"/>
<dbReference type="EMBL" id="SSNZ01000004">
    <property type="protein sequence ID" value="THF49878.1"/>
    <property type="molecule type" value="Genomic_DNA"/>
</dbReference>
<evidence type="ECO:0000313" key="2">
    <source>
        <dbReference type="EMBL" id="THF49878.1"/>
    </source>
</evidence>
<dbReference type="InterPro" id="IPR013108">
    <property type="entry name" value="Amidohydro_3"/>
</dbReference>
<keyword evidence="2" id="KW-0378">Hydrolase</keyword>
<dbReference type="InterPro" id="IPR032466">
    <property type="entry name" value="Metal_Hydrolase"/>
</dbReference>
<evidence type="ECO:0000313" key="3">
    <source>
        <dbReference type="Proteomes" id="UP000307507"/>
    </source>
</evidence>
<dbReference type="Gene3D" id="3.20.20.140">
    <property type="entry name" value="Metal-dependent hydrolases"/>
    <property type="match status" value="1"/>
</dbReference>
<protein>
    <submittedName>
        <fullName evidence="2">Amidohydrolase</fullName>
    </submittedName>
</protein>
<feature type="domain" description="Amidohydrolase 3" evidence="1">
    <location>
        <begin position="108"/>
        <end position="630"/>
    </location>
</feature>